<reference evidence="2 3" key="1">
    <citation type="journal article" date="2018" name="Nat. Ecol. Evol.">
        <title>Shark genomes provide insights into elasmobranch evolution and the origin of vertebrates.</title>
        <authorList>
            <person name="Hara Y"/>
            <person name="Yamaguchi K"/>
            <person name="Onimaru K"/>
            <person name="Kadota M"/>
            <person name="Koyanagi M"/>
            <person name="Keeley SD"/>
            <person name="Tatsumi K"/>
            <person name="Tanaka K"/>
            <person name="Motone F"/>
            <person name="Kageyama Y"/>
            <person name="Nozu R"/>
            <person name="Adachi N"/>
            <person name="Nishimura O"/>
            <person name="Nakagawa R"/>
            <person name="Tanegashima C"/>
            <person name="Kiyatake I"/>
            <person name="Matsumoto R"/>
            <person name="Murakumo K"/>
            <person name="Nishida K"/>
            <person name="Terakita A"/>
            <person name="Kuratani S"/>
            <person name="Sato K"/>
            <person name="Hyodo S Kuraku.S."/>
        </authorList>
    </citation>
    <scope>NUCLEOTIDE SEQUENCE [LARGE SCALE GENOMIC DNA]</scope>
</reference>
<dbReference type="InterPro" id="IPR039588">
    <property type="entry name" value="FBXO4"/>
</dbReference>
<feature type="domain" description="F-box" evidence="1">
    <location>
        <begin position="24"/>
        <end position="70"/>
    </location>
</feature>
<dbReference type="Pfam" id="PF12937">
    <property type="entry name" value="F-box-like"/>
    <property type="match status" value="1"/>
</dbReference>
<dbReference type="SMART" id="SM00256">
    <property type="entry name" value="FBOX"/>
    <property type="match status" value="1"/>
</dbReference>
<sequence length="374" mass="43103">MPRKKKRVRPARAGGTQRGTARQLFLFNALPPECQVYCFSFLSDVEKCRVALVCQGWSQLMRTSRLWQQADFACLGTVWGWEGALLSHGARDHERWKERVENYAYHLMSRGASLLVLRASFDLGDEQTNWTQFLLRFLEGVNCWDLEELELNWTLNPLELLPTHRQPSMTQVGMTKEDQVTNFQTLLERLGLVSPGLRQASLPFDWSEQSVQLLTGFQQLKCLELKNFWVFKGVCPSSMHQLTRALPNLKRLILQVLIPVRDLEVTYTLESTSLEFLDVSQSRGLVFNLLNLPQLKELKIRKTIRGIILNTQTQLAIQSRWPCLYILLQEGVPNLRTLNHHQLLPSWQREADGGLAEVLAQACYCVQHSDTWLL</sequence>
<dbReference type="PANTHER" id="PTHR16008:SF6">
    <property type="entry name" value="SI:DKEY-12E7.1"/>
    <property type="match status" value="1"/>
</dbReference>
<keyword evidence="3" id="KW-1185">Reference proteome</keyword>
<dbReference type="PANTHER" id="PTHR16008">
    <property type="entry name" value="F-BOX ONLY PROTEIN 4"/>
    <property type="match status" value="1"/>
</dbReference>
<comment type="caution">
    <text evidence="2">The sequence shown here is derived from an EMBL/GenBank/DDBJ whole genome shotgun (WGS) entry which is preliminary data.</text>
</comment>
<dbReference type="InterPro" id="IPR032675">
    <property type="entry name" value="LRR_dom_sf"/>
</dbReference>
<dbReference type="AlphaFoldDB" id="A0A401NI70"/>
<proteinExistence type="predicted"/>
<evidence type="ECO:0000259" key="1">
    <source>
        <dbReference type="PROSITE" id="PS50181"/>
    </source>
</evidence>
<dbReference type="OMA" id="THSCPRI"/>
<dbReference type="GO" id="GO:0000209">
    <property type="term" value="P:protein polyubiquitination"/>
    <property type="evidence" value="ECO:0007669"/>
    <property type="project" value="TreeGrafter"/>
</dbReference>
<dbReference type="InterPro" id="IPR001810">
    <property type="entry name" value="F-box_dom"/>
</dbReference>
<dbReference type="GO" id="GO:0031146">
    <property type="term" value="P:SCF-dependent proteasomal ubiquitin-dependent protein catabolic process"/>
    <property type="evidence" value="ECO:0007669"/>
    <property type="project" value="InterPro"/>
</dbReference>
<dbReference type="InterPro" id="IPR036047">
    <property type="entry name" value="F-box-like_dom_sf"/>
</dbReference>
<dbReference type="OrthoDB" id="10024886at2759"/>
<name>A0A401NI70_SCYTO</name>
<gene>
    <name evidence="2" type="ORF">scyTo_0014193</name>
</gene>
<evidence type="ECO:0000313" key="2">
    <source>
        <dbReference type="EMBL" id="GCB60569.1"/>
    </source>
</evidence>
<dbReference type="EMBL" id="BFAA01007526">
    <property type="protein sequence ID" value="GCB60569.1"/>
    <property type="molecule type" value="Genomic_DNA"/>
</dbReference>
<organism evidence="2 3">
    <name type="scientific">Scyliorhinus torazame</name>
    <name type="common">Cloudy catshark</name>
    <name type="synonym">Catulus torazame</name>
    <dbReference type="NCBI Taxonomy" id="75743"/>
    <lineage>
        <taxon>Eukaryota</taxon>
        <taxon>Metazoa</taxon>
        <taxon>Chordata</taxon>
        <taxon>Craniata</taxon>
        <taxon>Vertebrata</taxon>
        <taxon>Chondrichthyes</taxon>
        <taxon>Elasmobranchii</taxon>
        <taxon>Galeomorphii</taxon>
        <taxon>Galeoidea</taxon>
        <taxon>Carcharhiniformes</taxon>
        <taxon>Scyliorhinidae</taxon>
        <taxon>Scyliorhinus</taxon>
    </lineage>
</organism>
<dbReference type="SUPFAM" id="SSF81383">
    <property type="entry name" value="F-box domain"/>
    <property type="match status" value="1"/>
</dbReference>
<dbReference type="Gene3D" id="3.80.10.10">
    <property type="entry name" value="Ribonuclease Inhibitor"/>
    <property type="match status" value="1"/>
</dbReference>
<dbReference type="Gene3D" id="1.20.1280.50">
    <property type="match status" value="1"/>
</dbReference>
<evidence type="ECO:0000313" key="3">
    <source>
        <dbReference type="Proteomes" id="UP000288216"/>
    </source>
</evidence>
<dbReference type="GO" id="GO:0019005">
    <property type="term" value="C:SCF ubiquitin ligase complex"/>
    <property type="evidence" value="ECO:0007669"/>
    <property type="project" value="TreeGrafter"/>
</dbReference>
<dbReference type="PROSITE" id="PS50181">
    <property type="entry name" value="FBOX"/>
    <property type="match status" value="1"/>
</dbReference>
<protein>
    <recommendedName>
        <fullName evidence="1">F-box domain-containing protein</fullName>
    </recommendedName>
</protein>
<dbReference type="Proteomes" id="UP000288216">
    <property type="component" value="Unassembled WGS sequence"/>
</dbReference>
<accession>A0A401NI70</accession>